<evidence type="ECO:0000256" key="5">
    <source>
        <dbReference type="ARBA" id="ARBA00022777"/>
    </source>
</evidence>
<dbReference type="PRINTS" id="PR00344">
    <property type="entry name" value="BCTRLSENSOR"/>
</dbReference>
<dbReference type="SMART" id="SM00388">
    <property type="entry name" value="HisKA"/>
    <property type="match status" value="1"/>
</dbReference>
<feature type="domain" description="PAC" evidence="9">
    <location>
        <begin position="343"/>
        <end position="394"/>
    </location>
</feature>
<evidence type="ECO:0000256" key="4">
    <source>
        <dbReference type="ARBA" id="ARBA00022679"/>
    </source>
</evidence>
<evidence type="ECO:0000259" key="8">
    <source>
        <dbReference type="PROSITE" id="PS50112"/>
    </source>
</evidence>
<dbReference type="Pfam" id="PF00512">
    <property type="entry name" value="HisKA"/>
    <property type="match status" value="1"/>
</dbReference>
<keyword evidence="5" id="KW-0418">Kinase</keyword>
<dbReference type="Gene3D" id="1.10.287.130">
    <property type="match status" value="1"/>
</dbReference>
<dbReference type="AlphaFoldDB" id="A0A1M5BX11"/>
<evidence type="ECO:0000256" key="1">
    <source>
        <dbReference type="ARBA" id="ARBA00000085"/>
    </source>
</evidence>
<dbReference type="FunFam" id="3.30.565.10:FF:000006">
    <property type="entry name" value="Sensor histidine kinase WalK"/>
    <property type="match status" value="1"/>
</dbReference>
<feature type="domain" description="PAS" evidence="8">
    <location>
        <begin position="138"/>
        <end position="210"/>
    </location>
</feature>
<dbReference type="OrthoDB" id="9766459at2"/>
<dbReference type="NCBIfam" id="TIGR00229">
    <property type="entry name" value="sensory_box"/>
    <property type="match status" value="2"/>
</dbReference>
<name>A0A1M5BX11_9BACT</name>
<dbReference type="InterPro" id="IPR003594">
    <property type="entry name" value="HATPase_dom"/>
</dbReference>
<dbReference type="InterPro" id="IPR000014">
    <property type="entry name" value="PAS"/>
</dbReference>
<comment type="catalytic activity">
    <reaction evidence="1">
        <text>ATP + protein L-histidine = ADP + protein N-phospho-L-histidine.</text>
        <dbReference type="EC" id="2.7.13.3"/>
    </reaction>
</comment>
<evidence type="ECO:0000313" key="10">
    <source>
        <dbReference type="EMBL" id="SHF47153.1"/>
    </source>
</evidence>
<keyword evidence="6" id="KW-0175">Coiled coil</keyword>
<dbReference type="Gene3D" id="3.30.565.10">
    <property type="entry name" value="Histidine kinase-like ATPase, C-terminal domain"/>
    <property type="match status" value="1"/>
</dbReference>
<dbReference type="Proteomes" id="UP000184368">
    <property type="component" value="Unassembled WGS sequence"/>
</dbReference>
<dbReference type="InterPro" id="IPR013767">
    <property type="entry name" value="PAS_fold"/>
</dbReference>
<dbReference type="InterPro" id="IPR001610">
    <property type="entry name" value="PAC"/>
</dbReference>
<dbReference type="Pfam" id="PF02518">
    <property type="entry name" value="HATPase_c"/>
    <property type="match status" value="1"/>
</dbReference>
<keyword evidence="11" id="KW-1185">Reference proteome</keyword>
<dbReference type="PANTHER" id="PTHR43304:SF1">
    <property type="entry name" value="PAC DOMAIN-CONTAINING PROTEIN"/>
    <property type="match status" value="1"/>
</dbReference>
<feature type="coiled-coil region" evidence="6">
    <location>
        <begin position="379"/>
        <end position="416"/>
    </location>
</feature>
<dbReference type="InterPro" id="IPR005467">
    <property type="entry name" value="His_kinase_dom"/>
</dbReference>
<dbReference type="CDD" id="cd00082">
    <property type="entry name" value="HisKA"/>
    <property type="match status" value="1"/>
</dbReference>
<evidence type="ECO:0000259" key="7">
    <source>
        <dbReference type="PROSITE" id="PS50109"/>
    </source>
</evidence>
<dbReference type="PROSITE" id="PS50113">
    <property type="entry name" value="PAC"/>
    <property type="match status" value="2"/>
</dbReference>
<dbReference type="STRING" id="1302690.BUE76_17950"/>
<dbReference type="SUPFAM" id="SSF55785">
    <property type="entry name" value="PYP-like sensor domain (PAS domain)"/>
    <property type="match status" value="2"/>
</dbReference>
<dbReference type="InterPro" id="IPR004358">
    <property type="entry name" value="Sig_transdc_His_kin-like_C"/>
</dbReference>
<accession>A0A1M5BX11</accession>
<dbReference type="RefSeq" id="WP_073043391.1">
    <property type="nucleotide sequence ID" value="NZ_FQUO01000008.1"/>
</dbReference>
<dbReference type="InterPro" id="IPR003661">
    <property type="entry name" value="HisK_dim/P_dom"/>
</dbReference>
<keyword evidence="4" id="KW-0808">Transferase</keyword>
<dbReference type="SMART" id="SM00086">
    <property type="entry name" value="PAC"/>
    <property type="match status" value="2"/>
</dbReference>
<dbReference type="SUPFAM" id="SSF47384">
    <property type="entry name" value="Homodimeric domain of signal transducing histidine kinase"/>
    <property type="match status" value="1"/>
</dbReference>
<dbReference type="GO" id="GO:0000155">
    <property type="term" value="F:phosphorelay sensor kinase activity"/>
    <property type="evidence" value="ECO:0007669"/>
    <property type="project" value="InterPro"/>
</dbReference>
<feature type="domain" description="PAS" evidence="8">
    <location>
        <begin position="263"/>
        <end position="339"/>
    </location>
</feature>
<gene>
    <name evidence="10" type="ORF">SAMN05444008_108137</name>
</gene>
<keyword evidence="3" id="KW-0597">Phosphoprotein</keyword>
<protein>
    <recommendedName>
        <fullName evidence="2">histidine kinase</fullName>
        <ecNumber evidence="2">2.7.13.3</ecNumber>
    </recommendedName>
</protein>
<evidence type="ECO:0000256" key="3">
    <source>
        <dbReference type="ARBA" id="ARBA00022553"/>
    </source>
</evidence>
<dbReference type="PROSITE" id="PS50112">
    <property type="entry name" value="PAS"/>
    <property type="match status" value="2"/>
</dbReference>
<feature type="domain" description="PAC" evidence="9">
    <location>
        <begin position="213"/>
        <end position="263"/>
    </location>
</feature>
<dbReference type="EMBL" id="FQUO01000008">
    <property type="protein sequence ID" value="SHF47153.1"/>
    <property type="molecule type" value="Genomic_DNA"/>
</dbReference>
<dbReference type="Pfam" id="PF00989">
    <property type="entry name" value="PAS"/>
    <property type="match status" value="1"/>
</dbReference>
<dbReference type="PROSITE" id="PS50109">
    <property type="entry name" value="HIS_KIN"/>
    <property type="match status" value="1"/>
</dbReference>
<dbReference type="SMART" id="SM00091">
    <property type="entry name" value="PAS"/>
    <property type="match status" value="2"/>
</dbReference>
<evidence type="ECO:0000256" key="2">
    <source>
        <dbReference type="ARBA" id="ARBA00012438"/>
    </source>
</evidence>
<dbReference type="InterPro" id="IPR052162">
    <property type="entry name" value="Sensor_kinase/Photoreceptor"/>
</dbReference>
<dbReference type="EC" id="2.7.13.3" evidence="2"/>
<dbReference type="InterPro" id="IPR035965">
    <property type="entry name" value="PAS-like_dom_sf"/>
</dbReference>
<dbReference type="InterPro" id="IPR036890">
    <property type="entry name" value="HATPase_C_sf"/>
</dbReference>
<dbReference type="Pfam" id="PF13426">
    <property type="entry name" value="PAS_9"/>
    <property type="match status" value="1"/>
</dbReference>
<reference evidence="10 11" key="1">
    <citation type="submission" date="2016-11" db="EMBL/GenBank/DDBJ databases">
        <authorList>
            <person name="Jaros S."/>
            <person name="Januszkiewicz K."/>
            <person name="Wedrychowicz H."/>
        </authorList>
    </citation>
    <scope>NUCLEOTIDE SEQUENCE [LARGE SCALE GENOMIC DNA]</scope>
    <source>
        <strain evidence="10 11">DSM 26897</strain>
    </source>
</reference>
<dbReference type="InterPro" id="IPR000700">
    <property type="entry name" value="PAS-assoc_C"/>
</dbReference>
<dbReference type="SMART" id="SM00387">
    <property type="entry name" value="HATPase_c"/>
    <property type="match status" value="1"/>
</dbReference>
<dbReference type="GO" id="GO:0006355">
    <property type="term" value="P:regulation of DNA-templated transcription"/>
    <property type="evidence" value="ECO:0007669"/>
    <property type="project" value="InterPro"/>
</dbReference>
<evidence type="ECO:0000313" key="11">
    <source>
        <dbReference type="Proteomes" id="UP000184368"/>
    </source>
</evidence>
<proteinExistence type="predicted"/>
<organism evidence="10 11">
    <name type="scientific">Cnuella takakiae</name>
    <dbReference type="NCBI Taxonomy" id="1302690"/>
    <lineage>
        <taxon>Bacteria</taxon>
        <taxon>Pseudomonadati</taxon>
        <taxon>Bacteroidota</taxon>
        <taxon>Chitinophagia</taxon>
        <taxon>Chitinophagales</taxon>
        <taxon>Chitinophagaceae</taxon>
        <taxon>Cnuella</taxon>
    </lineage>
</organism>
<dbReference type="InterPro" id="IPR036097">
    <property type="entry name" value="HisK_dim/P_sf"/>
</dbReference>
<sequence length="643" mass="72303">MNISQIPGSDPLPNTTDILLQALQQAAVPVIFFYAHNAICGFASDGWRQKICAAAREGAPAEDCFPVAARSLLATLMQDAQRQGQSRSPMFGGTEAGKYWRLDCNFHAQPTHAGFLVWASDCTEAFLEHTQAGILQEKMSLLEHVLHNMEEGVSISDGSGHIIYTNKAEDQMFGYEPGGLYGQHVSVQNAYGQDENAAIVAQVMEVIRSQGFWSGEWHNRRKDRTPFYTYAHITASGEGENFRFICVQRDITREKETMEALQQETKLKQTITDNATATLFMMNAEGYCTFMNPAGEQMFGFSQEEIRSKPLHYLVHHHRPDGSFYPMQECPIDRALPENYDVRAHEDLFFRKDGSTLRVSCAASPIFENGVPVSTVIEVRDITREKEAQERLRRSAEELEIKVRERTSELEVANEQLTQFAYAASHDLQEPLRKIHFFSDRLKQTLGDQLPPSERAMFDRMENATQRMRTLIDDLLSYSHTSLGTTAFETVDLNVLLNEVLEDMEATIAETEARIEKEPLPIVQGNARQLRQLLQNLLSNGIKYAKPESRPELWISARELGATQNGTYEIKVRDNGIGFEQGDADRIFHVFQRLHGRSEYAGTGIGLAIVRKVAENHGGNITAHSQPGLGATFTLSLPRQPLD</sequence>
<evidence type="ECO:0000256" key="6">
    <source>
        <dbReference type="SAM" id="Coils"/>
    </source>
</evidence>
<dbReference type="PANTHER" id="PTHR43304">
    <property type="entry name" value="PHYTOCHROME-LIKE PROTEIN CPH1"/>
    <property type="match status" value="1"/>
</dbReference>
<dbReference type="Gene3D" id="3.30.450.20">
    <property type="entry name" value="PAS domain"/>
    <property type="match status" value="2"/>
</dbReference>
<dbReference type="SUPFAM" id="SSF55874">
    <property type="entry name" value="ATPase domain of HSP90 chaperone/DNA topoisomerase II/histidine kinase"/>
    <property type="match status" value="1"/>
</dbReference>
<evidence type="ECO:0000259" key="9">
    <source>
        <dbReference type="PROSITE" id="PS50113"/>
    </source>
</evidence>
<feature type="domain" description="Histidine kinase" evidence="7">
    <location>
        <begin position="423"/>
        <end position="641"/>
    </location>
</feature>
<dbReference type="CDD" id="cd00130">
    <property type="entry name" value="PAS"/>
    <property type="match status" value="2"/>
</dbReference>